<evidence type="ECO:0000256" key="1">
    <source>
        <dbReference type="ARBA" id="ARBA00001974"/>
    </source>
</evidence>
<evidence type="ECO:0000313" key="7">
    <source>
        <dbReference type="EMBL" id="GAC79916.1"/>
    </source>
</evidence>
<keyword evidence="3" id="KW-0274">FAD</keyword>
<dbReference type="InterPro" id="IPR036188">
    <property type="entry name" value="FAD/NAD-bd_sf"/>
</dbReference>
<accession>M3TER1</accession>
<proteinExistence type="predicted"/>
<dbReference type="GO" id="GO:0016491">
    <property type="term" value="F:oxidoreductase activity"/>
    <property type="evidence" value="ECO:0007669"/>
    <property type="project" value="UniProtKB-KW"/>
</dbReference>
<dbReference type="InterPro" id="IPR003953">
    <property type="entry name" value="FAD-dep_OxRdtase_2_FAD-bd"/>
</dbReference>
<reference evidence="7 8" key="1">
    <citation type="submission" date="2013-02" db="EMBL/GenBank/DDBJ databases">
        <title>Whole genome shotgun sequence of Gordonia malaquae NBRC 108250.</title>
        <authorList>
            <person name="Yoshida I."/>
            <person name="Hosoyama A."/>
            <person name="Tsuchikane K."/>
            <person name="Ando Y."/>
            <person name="Baba S."/>
            <person name="Ohji S."/>
            <person name="Hamada M."/>
            <person name="Tamura T."/>
            <person name="Yamazoe A."/>
            <person name="Yamazaki S."/>
            <person name="Fujita N."/>
        </authorList>
    </citation>
    <scope>NUCLEOTIDE SEQUENCE [LARGE SCALE GENOMIC DNA]</scope>
    <source>
        <strain evidence="7 8">NBRC 108250</strain>
    </source>
</reference>
<comment type="cofactor">
    <cofactor evidence="1">
        <name>FAD</name>
        <dbReference type="ChEBI" id="CHEBI:57692"/>
    </cofactor>
</comment>
<evidence type="ECO:0000256" key="3">
    <source>
        <dbReference type="ARBA" id="ARBA00022827"/>
    </source>
</evidence>
<evidence type="ECO:0000259" key="6">
    <source>
        <dbReference type="Pfam" id="PF00890"/>
    </source>
</evidence>
<dbReference type="SUPFAM" id="SSF51905">
    <property type="entry name" value="FAD/NAD(P)-binding domain"/>
    <property type="match status" value="1"/>
</dbReference>
<dbReference type="InterPro" id="IPR050315">
    <property type="entry name" value="FAD-oxidoreductase_2"/>
</dbReference>
<keyword evidence="8" id="KW-1185">Reference proteome</keyword>
<dbReference type="EMBL" id="BAOP01000013">
    <property type="protein sequence ID" value="GAC79916.1"/>
    <property type="molecule type" value="Genomic_DNA"/>
</dbReference>
<feature type="compositionally biased region" description="Basic and acidic residues" evidence="5">
    <location>
        <begin position="86"/>
        <end position="98"/>
    </location>
</feature>
<protein>
    <recommendedName>
        <fullName evidence="6">FAD-dependent oxidoreductase 2 FAD-binding domain-containing protein</fullName>
    </recommendedName>
</protein>
<dbReference type="Proteomes" id="UP000035009">
    <property type="component" value="Unassembled WGS sequence"/>
</dbReference>
<evidence type="ECO:0000256" key="2">
    <source>
        <dbReference type="ARBA" id="ARBA00022630"/>
    </source>
</evidence>
<keyword evidence="4" id="KW-0560">Oxidoreductase</keyword>
<evidence type="ECO:0000256" key="5">
    <source>
        <dbReference type="SAM" id="MobiDB-lite"/>
    </source>
</evidence>
<dbReference type="PANTHER" id="PTHR43400:SF10">
    <property type="entry name" value="3-OXOSTEROID 1-DEHYDROGENASE"/>
    <property type="match status" value="1"/>
</dbReference>
<dbReference type="STRING" id="410332.SAMN04488550_0831"/>
<dbReference type="PANTHER" id="PTHR43400">
    <property type="entry name" value="FUMARATE REDUCTASE"/>
    <property type="match status" value="1"/>
</dbReference>
<feature type="region of interest" description="Disordered" evidence="5">
    <location>
        <begin position="72"/>
        <end position="98"/>
    </location>
</feature>
<evidence type="ECO:0000256" key="4">
    <source>
        <dbReference type="ARBA" id="ARBA00023002"/>
    </source>
</evidence>
<dbReference type="Gene3D" id="3.50.50.60">
    <property type="entry name" value="FAD/NAD(P)-binding domain"/>
    <property type="match status" value="1"/>
</dbReference>
<gene>
    <name evidence="7" type="ORF">GM1_013_00520</name>
</gene>
<dbReference type="eggNOG" id="COG1053">
    <property type="taxonomic scope" value="Bacteria"/>
</dbReference>
<sequence length="98" mass="10365">MKTEYDVIVVGSGAGGLTAALAAADRGLSTLIIEKADVYGGSTALSGGGVWIPNSPQLERIGIVDSRESVRGYRGTQRTVRPVPRGQRDDTRRLPGIR</sequence>
<comment type="caution">
    <text evidence="7">The sequence shown here is derived from an EMBL/GenBank/DDBJ whole genome shotgun (WGS) entry which is preliminary data.</text>
</comment>
<feature type="domain" description="FAD-dependent oxidoreductase 2 FAD-binding" evidence="6">
    <location>
        <begin position="6"/>
        <end position="71"/>
    </location>
</feature>
<name>M3TER1_GORML</name>
<keyword evidence="2" id="KW-0285">Flavoprotein</keyword>
<evidence type="ECO:0000313" key="8">
    <source>
        <dbReference type="Proteomes" id="UP000035009"/>
    </source>
</evidence>
<dbReference type="Pfam" id="PF00890">
    <property type="entry name" value="FAD_binding_2"/>
    <property type="match status" value="1"/>
</dbReference>
<organism evidence="7 8">
    <name type="scientific">Gordonia malaquae NBRC 108250</name>
    <dbReference type="NCBI Taxonomy" id="1223542"/>
    <lineage>
        <taxon>Bacteria</taxon>
        <taxon>Bacillati</taxon>
        <taxon>Actinomycetota</taxon>
        <taxon>Actinomycetes</taxon>
        <taxon>Mycobacteriales</taxon>
        <taxon>Gordoniaceae</taxon>
        <taxon>Gordonia</taxon>
    </lineage>
</organism>
<dbReference type="AlphaFoldDB" id="M3TER1"/>